<evidence type="ECO:0000259" key="2">
    <source>
        <dbReference type="Pfam" id="PF20151"/>
    </source>
</evidence>
<dbReference type="AlphaFoldDB" id="A0A166TN31"/>
<evidence type="ECO:0000256" key="1">
    <source>
        <dbReference type="SAM" id="Phobius"/>
    </source>
</evidence>
<dbReference type="EMBL" id="KV417492">
    <property type="protein sequence ID" value="KZP30799.1"/>
    <property type="molecule type" value="Genomic_DNA"/>
</dbReference>
<keyword evidence="1" id="KW-0472">Membrane</keyword>
<evidence type="ECO:0000313" key="4">
    <source>
        <dbReference type="Proteomes" id="UP000076532"/>
    </source>
</evidence>
<feature type="transmembrane region" description="Helical" evidence="1">
    <location>
        <begin position="211"/>
        <end position="228"/>
    </location>
</feature>
<accession>A0A166TN31</accession>
<dbReference type="Proteomes" id="UP000076532">
    <property type="component" value="Unassembled WGS sequence"/>
</dbReference>
<keyword evidence="1" id="KW-0812">Transmembrane</keyword>
<sequence length="296" mass="31568">MSFVPYVSTAQTVAYAYDWLLSIPDEVEIVSNHGLSFSIAVYFLSRVSQIGHVLSVALSAATPVGACRIIGLTIGSCGVTSVAATSYLFFLRVRAVYLRSKWITGLFGALWAATVALNILAATALSKEHPAATSTPVVVVHSGCTNAGVGLFFLPSVSTFVNDTLVFLAISYRLVANVAVAEGGRRTHLRAVFQGKGLHSLSRALLQSGQVYYLATILFFCANIAVMVSPLVPLAAHTMFVSTFACFTNLMACHVFRGVTLGYIEESPTSVGMTSSRIAAALRTRTLRTELGRVSK</sequence>
<keyword evidence="1" id="KW-1133">Transmembrane helix</keyword>
<reference evidence="3 4" key="1">
    <citation type="journal article" date="2016" name="Mol. Biol. Evol.">
        <title>Comparative Genomics of Early-Diverging Mushroom-Forming Fungi Provides Insights into the Origins of Lignocellulose Decay Capabilities.</title>
        <authorList>
            <person name="Nagy L.G."/>
            <person name="Riley R."/>
            <person name="Tritt A."/>
            <person name="Adam C."/>
            <person name="Daum C."/>
            <person name="Floudas D."/>
            <person name="Sun H."/>
            <person name="Yadav J.S."/>
            <person name="Pangilinan J."/>
            <person name="Larsson K.H."/>
            <person name="Matsuura K."/>
            <person name="Barry K."/>
            <person name="Labutti K."/>
            <person name="Kuo R."/>
            <person name="Ohm R.A."/>
            <person name="Bhattacharya S.S."/>
            <person name="Shirouzu T."/>
            <person name="Yoshinaga Y."/>
            <person name="Martin F.M."/>
            <person name="Grigoriev I.V."/>
            <person name="Hibbett D.S."/>
        </authorList>
    </citation>
    <scope>NUCLEOTIDE SEQUENCE [LARGE SCALE GENOMIC DNA]</scope>
    <source>
        <strain evidence="3 4">CBS 109695</strain>
    </source>
</reference>
<feature type="transmembrane region" description="Helical" evidence="1">
    <location>
        <begin position="69"/>
        <end position="90"/>
    </location>
</feature>
<dbReference type="Pfam" id="PF20151">
    <property type="entry name" value="DUF6533"/>
    <property type="match status" value="1"/>
</dbReference>
<name>A0A166TN31_9AGAM</name>
<feature type="transmembrane region" description="Helical" evidence="1">
    <location>
        <begin position="102"/>
        <end position="125"/>
    </location>
</feature>
<organism evidence="3 4">
    <name type="scientific">Athelia psychrophila</name>
    <dbReference type="NCBI Taxonomy" id="1759441"/>
    <lineage>
        <taxon>Eukaryota</taxon>
        <taxon>Fungi</taxon>
        <taxon>Dikarya</taxon>
        <taxon>Basidiomycota</taxon>
        <taxon>Agaricomycotina</taxon>
        <taxon>Agaricomycetes</taxon>
        <taxon>Agaricomycetidae</taxon>
        <taxon>Atheliales</taxon>
        <taxon>Atheliaceae</taxon>
        <taxon>Athelia</taxon>
    </lineage>
</organism>
<dbReference type="InterPro" id="IPR045340">
    <property type="entry name" value="DUF6533"/>
</dbReference>
<feature type="domain" description="DUF6533" evidence="2">
    <location>
        <begin position="6"/>
        <end position="47"/>
    </location>
</feature>
<keyword evidence="4" id="KW-1185">Reference proteome</keyword>
<proteinExistence type="predicted"/>
<dbReference type="OrthoDB" id="3038990at2759"/>
<gene>
    <name evidence="3" type="ORF">FIBSPDRAFT_945723</name>
</gene>
<evidence type="ECO:0000313" key="3">
    <source>
        <dbReference type="EMBL" id="KZP30799.1"/>
    </source>
</evidence>
<protein>
    <recommendedName>
        <fullName evidence="2">DUF6533 domain-containing protein</fullName>
    </recommendedName>
</protein>